<keyword evidence="2" id="KW-1185">Reference proteome</keyword>
<reference evidence="2" key="1">
    <citation type="journal article" date="2019" name="Int. J. Syst. Evol. Microbiol.">
        <title>The Global Catalogue of Microorganisms (GCM) 10K type strain sequencing project: providing services to taxonomists for standard genome sequencing and annotation.</title>
        <authorList>
            <consortium name="The Broad Institute Genomics Platform"/>
            <consortium name="The Broad Institute Genome Sequencing Center for Infectious Disease"/>
            <person name="Wu L."/>
            <person name="Ma J."/>
        </authorList>
    </citation>
    <scope>NUCLEOTIDE SEQUENCE [LARGE SCALE GENOMIC DNA]</scope>
    <source>
        <strain evidence="2">JCM 16242</strain>
    </source>
</reference>
<protein>
    <submittedName>
        <fullName evidence="1">Uncharacterized protein</fullName>
    </submittedName>
</protein>
<evidence type="ECO:0000313" key="1">
    <source>
        <dbReference type="EMBL" id="GAA0244895.1"/>
    </source>
</evidence>
<organism evidence="1 2">
    <name type="scientific">Rhodanobacter caeni</name>
    <dbReference type="NCBI Taxonomy" id="657654"/>
    <lineage>
        <taxon>Bacteria</taxon>
        <taxon>Pseudomonadati</taxon>
        <taxon>Pseudomonadota</taxon>
        <taxon>Gammaproteobacteria</taxon>
        <taxon>Lysobacterales</taxon>
        <taxon>Rhodanobacteraceae</taxon>
        <taxon>Rhodanobacter</taxon>
    </lineage>
</organism>
<accession>A0ABP3DZ23</accession>
<dbReference type="Proteomes" id="UP001500657">
    <property type="component" value="Unassembled WGS sequence"/>
</dbReference>
<evidence type="ECO:0000313" key="2">
    <source>
        <dbReference type="Proteomes" id="UP001500657"/>
    </source>
</evidence>
<proteinExistence type="predicted"/>
<sequence>MPYKVAAPALGDAIAARARASKHNVCNNIEDRDLRMARHPGAYDGDWMGAGEAGQKPAIHDQCVSGCERSSVATGPSSTPLVGGVIHAPTRHVAALHAS</sequence>
<name>A0ABP3DZ23_9GAMM</name>
<comment type="caution">
    <text evidence="1">The sequence shown here is derived from an EMBL/GenBank/DDBJ whole genome shotgun (WGS) entry which is preliminary data.</text>
</comment>
<gene>
    <name evidence="1" type="ORF">GCM10009126_08220</name>
</gene>
<dbReference type="EMBL" id="BAAAFO010000001">
    <property type="protein sequence ID" value="GAA0244895.1"/>
    <property type="molecule type" value="Genomic_DNA"/>
</dbReference>